<reference evidence="2 3" key="1">
    <citation type="submission" date="2024-04" db="EMBL/GenBank/DDBJ databases">
        <title>Tritrichomonas musculus Genome.</title>
        <authorList>
            <person name="Alves-Ferreira E."/>
            <person name="Grigg M."/>
            <person name="Lorenzi H."/>
            <person name="Galac M."/>
        </authorList>
    </citation>
    <scope>NUCLEOTIDE SEQUENCE [LARGE SCALE GENOMIC DNA]</scope>
    <source>
        <strain evidence="2 3">EAF2021</strain>
    </source>
</reference>
<evidence type="ECO:0000313" key="3">
    <source>
        <dbReference type="Proteomes" id="UP001470230"/>
    </source>
</evidence>
<dbReference type="InterPro" id="IPR036291">
    <property type="entry name" value="NAD(P)-bd_dom_sf"/>
</dbReference>
<dbReference type="PRINTS" id="PR00081">
    <property type="entry name" value="GDHRDH"/>
</dbReference>
<sequence length="252" mass="26245">MGRLSGKTIVITGGNSGVGAAAAIIFAKEGANVVISARRKPQLDEVANTITSAGGKALAVPTDISKNEDCEALMKATIEKFGSIDVLVNNAGVLDTGLKSIDKYLDEDVQKVVNINQIGTMQCIRAALKYMKEGGSIINVASVAGVTGGGGAVYASTKAAIIGLTKHTAMVLSSKFIRCNAVCPGNILTPMTSSIDPKQLDMETMKAINKHGDVQLKSCTPEDVARVLLFLASDDSKPITGQVLVTDYGVFL</sequence>
<dbReference type="PRINTS" id="PR00080">
    <property type="entry name" value="SDRFAMILY"/>
</dbReference>
<accession>A0ABR2JEE1</accession>
<dbReference type="SUPFAM" id="SSF51735">
    <property type="entry name" value="NAD(P)-binding Rossmann-fold domains"/>
    <property type="match status" value="1"/>
</dbReference>
<gene>
    <name evidence="2" type="ORF">M9Y10_005663</name>
</gene>
<name>A0ABR2JEE1_9EUKA</name>
<keyword evidence="3" id="KW-1185">Reference proteome</keyword>
<comment type="similarity">
    <text evidence="1">Belongs to the short-chain dehydrogenases/reductases (SDR) family.</text>
</comment>
<evidence type="ECO:0000313" key="2">
    <source>
        <dbReference type="EMBL" id="KAK8875497.1"/>
    </source>
</evidence>
<dbReference type="Gene3D" id="3.40.50.720">
    <property type="entry name" value="NAD(P)-binding Rossmann-like Domain"/>
    <property type="match status" value="1"/>
</dbReference>
<comment type="caution">
    <text evidence="2">The sequence shown here is derived from an EMBL/GenBank/DDBJ whole genome shotgun (WGS) entry which is preliminary data.</text>
</comment>
<dbReference type="PROSITE" id="PS00061">
    <property type="entry name" value="ADH_SHORT"/>
    <property type="match status" value="1"/>
</dbReference>
<dbReference type="InterPro" id="IPR020904">
    <property type="entry name" value="Sc_DH/Rdtase_CS"/>
</dbReference>
<organism evidence="2 3">
    <name type="scientific">Tritrichomonas musculus</name>
    <dbReference type="NCBI Taxonomy" id="1915356"/>
    <lineage>
        <taxon>Eukaryota</taxon>
        <taxon>Metamonada</taxon>
        <taxon>Parabasalia</taxon>
        <taxon>Tritrichomonadida</taxon>
        <taxon>Tritrichomonadidae</taxon>
        <taxon>Tritrichomonas</taxon>
    </lineage>
</organism>
<dbReference type="PANTHER" id="PTHR42760">
    <property type="entry name" value="SHORT-CHAIN DEHYDROGENASES/REDUCTASES FAMILY MEMBER"/>
    <property type="match status" value="1"/>
</dbReference>
<protein>
    <submittedName>
        <fullName evidence="2">Uncharacterized protein</fullName>
    </submittedName>
</protein>
<dbReference type="EMBL" id="JAPFFF010000012">
    <property type="protein sequence ID" value="KAK8875497.1"/>
    <property type="molecule type" value="Genomic_DNA"/>
</dbReference>
<dbReference type="Proteomes" id="UP001470230">
    <property type="component" value="Unassembled WGS sequence"/>
</dbReference>
<dbReference type="InterPro" id="IPR002347">
    <property type="entry name" value="SDR_fam"/>
</dbReference>
<evidence type="ECO:0000256" key="1">
    <source>
        <dbReference type="ARBA" id="ARBA00006484"/>
    </source>
</evidence>
<dbReference type="CDD" id="cd05233">
    <property type="entry name" value="SDR_c"/>
    <property type="match status" value="1"/>
</dbReference>
<dbReference type="Pfam" id="PF13561">
    <property type="entry name" value="adh_short_C2"/>
    <property type="match status" value="1"/>
</dbReference>
<proteinExistence type="inferred from homology"/>